<keyword evidence="2" id="KW-0285">Flavoprotein</keyword>
<dbReference type="Gene3D" id="3.10.20.30">
    <property type="match status" value="1"/>
</dbReference>
<dbReference type="AlphaFoldDB" id="A0A4R8URW1"/>
<gene>
    <name evidence="10" type="ORF">E3O06_14675</name>
</gene>
<feature type="domain" description="2Fe-2S ferredoxin-type" evidence="8">
    <location>
        <begin position="262"/>
        <end position="347"/>
    </location>
</feature>
<dbReference type="Gene3D" id="3.40.50.80">
    <property type="entry name" value="Nucleotide-binding domain of ferredoxin-NADP reductase (FNR) module"/>
    <property type="match status" value="1"/>
</dbReference>
<evidence type="ECO:0000256" key="6">
    <source>
        <dbReference type="ARBA" id="ARBA00023004"/>
    </source>
</evidence>
<dbReference type="InterPro" id="IPR036010">
    <property type="entry name" value="2Fe-2S_ferredoxin-like_sf"/>
</dbReference>
<reference evidence="10 11" key="1">
    <citation type="submission" date="2019-03" db="EMBL/GenBank/DDBJ databases">
        <title>Genomics of glacier-inhabiting Cryobacterium strains.</title>
        <authorList>
            <person name="Liu Q."/>
            <person name="Xin Y.-H."/>
        </authorList>
    </citation>
    <scope>NUCLEOTIDE SEQUENCE [LARGE SCALE GENOMIC DNA]</scope>
    <source>
        <strain evidence="10 11">HLT2-23</strain>
    </source>
</reference>
<proteinExistence type="predicted"/>
<dbReference type="PROSITE" id="PS51384">
    <property type="entry name" value="FAD_FR"/>
    <property type="match status" value="1"/>
</dbReference>
<evidence type="ECO:0000259" key="9">
    <source>
        <dbReference type="PROSITE" id="PS51384"/>
    </source>
</evidence>
<dbReference type="InterPro" id="IPR050415">
    <property type="entry name" value="MRET"/>
</dbReference>
<keyword evidence="7" id="KW-0411">Iron-sulfur</keyword>
<sequence>MRPFPADLSPLLPAQYRLPGVHGQRRDCQCRGGAVSSALLDLVVRDVTVAAPDIRSLAFEAADGGLLPAYVAGSHIVVHRGGRTNSYSLTGSGSNPSDYTISVLRQPDGAGGSLALHALTVGDTVRVSAPRSAFAPVTTARRHLLIAAGIGITPMISHLKAGGEWQRPTTLLYRYRPGAAAHLDEARALAGAALVESTSRERFAVVLAEHLSSQPLGTHLYVCGPAGFSASVLQAAADAGWPASRLHSEAFAAADLGPGEPFRVHLARSDVNVDVPAGVSLLEALEGADHGVPNMCRSGICGECIVPVLRGRPEHRDLYLSDDEKADNASMMCCVSRGHDNELELDL</sequence>
<evidence type="ECO:0000313" key="11">
    <source>
        <dbReference type="Proteomes" id="UP000298173"/>
    </source>
</evidence>
<dbReference type="Pfam" id="PF22290">
    <property type="entry name" value="DmmA-like_N"/>
    <property type="match status" value="1"/>
</dbReference>
<dbReference type="InterPro" id="IPR017938">
    <property type="entry name" value="Riboflavin_synthase-like_b-brl"/>
</dbReference>
<dbReference type="InterPro" id="IPR012675">
    <property type="entry name" value="Beta-grasp_dom_sf"/>
</dbReference>
<keyword evidence="6" id="KW-0408">Iron</keyword>
<dbReference type="InterPro" id="IPR054582">
    <property type="entry name" value="DmmA-like_N"/>
</dbReference>
<evidence type="ECO:0000313" key="10">
    <source>
        <dbReference type="EMBL" id="TFB69576.1"/>
    </source>
</evidence>
<dbReference type="InterPro" id="IPR001041">
    <property type="entry name" value="2Fe-2S_ferredoxin-type"/>
</dbReference>
<dbReference type="SUPFAM" id="SSF54292">
    <property type="entry name" value="2Fe-2S ferredoxin-like"/>
    <property type="match status" value="1"/>
</dbReference>
<evidence type="ECO:0000256" key="2">
    <source>
        <dbReference type="ARBA" id="ARBA00022630"/>
    </source>
</evidence>
<dbReference type="PANTHER" id="PTHR47354">
    <property type="entry name" value="NADH OXIDOREDUCTASE HCR"/>
    <property type="match status" value="1"/>
</dbReference>
<dbReference type="GO" id="GO:0051537">
    <property type="term" value="F:2 iron, 2 sulfur cluster binding"/>
    <property type="evidence" value="ECO:0007669"/>
    <property type="project" value="UniProtKB-KW"/>
</dbReference>
<evidence type="ECO:0000256" key="7">
    <source>
        <dbReference type="ARBA" id="ARBA00023014"/>
    </source>
</evidence>
<dbReference type="Proteomes" id="UP000298173">
    <property type="component" value="Unassembled WGS sequence"/>
</dbReference>
<organism evidence="10 11">
    <name type="scientific">Cryobacterium glaciale</name>
    <dbReference type="NCBI Taxonomy" id="1259145"/>
    <lineage>
        <taxon>Bacteria</taxon>
        <taxon>Bacillati</taxon>
        <taxon>Actinomycetota</taxon>
        <taxon>Actinomycetes</taxon>
        <taxon>Micrococcales</taxon>
        <taxon>Microbacteriaceae</taxon>
        <taxon>Cryobacterium</taxon>
    </lineage>
</organism>
<evidence type="ECO:0000256" key="3">
    <source>
        <dbReference type="ARBA" id="ARBA00022714"/>
    </source>
</evidence>
<evidence type="ECO:0000256" key="1">
    <source>
        <dbReference type="ARBA" id="ARBA00001974"/>
    </source>
</evidence>
<dbReference type="PRINTS" id="PR00409">
    <property type="entry name" value="PHDIOXRDTASE"/>
</dbReference>
<feature type="domain" description="FAD-binding FR-type" evidence="9">
    <location>
        <begin position="37"/>
        <end position="137"/>
    </location>
</feature>
<evidence type="ECO:0000256" key="5">
    <source>
        <dbReference type="ARBA" id="ARBA00023002"/>
    </source>
</evidence>
<keyword evidence="3" id="KW-0001">2Fe-2S</keyword>
<keyword evidence="11" id="KW-1185">Reference proteome</keyword>
<dbReference type="SUPFAM" id="SSF63380">
    <property type="entry name" value="Riboflavin synthase domain-like"/>
    <property type="match status" value="1"/>
</dbReference>
<dbReference type="CDD" id="cd00207">
    <property type="entry name" value="fer2"/>
    <property type="match status" value="1"/>
</dbReference>
<dbReference type="PANTHER" id="PTHR47354:SF1">
    <property type="entry name" value="CARNITINE MONOOXYGENASE REDUCTASE SUBUNIT"/>
    <property type="match status" value="1"/>
</dbReference>
<dbReference type="CDD" id="cd06185">
    <property type="entry name" value="PDR_like"/>
    <property type="match status" value="1"/>
</dbReference>
<dbReference type="Pfam" id="PF00111">
    <property type="entry name" value="Fer2"/>
    <property type="match status" value="1"/>
</dbReference>
<dbReference type="InterPro" id="IPR039261">
    <property type="entry name" value="FNR_nucleotide-bd"/>
</dbReference>
<evidence type="ECO:0000259" key="8">
    <source>
        <dbReference type="PROSITE" id="PS51085"/>
    </source>
</evidence>
<dbReference type="GO" id="GO:0016491">
    <property type="term" value="F:oxidoreductase activity"/>
    <property type="evidence" value="ECO:0007669"/>
    <property type="project" value="UniProtKB-KW"/>
</dbReference>
<comment type="cofactor">
    <cofactor evidence="1">
        <name>FAD</name>
        <dbReference type="ChEBI" id="CHEBI:57692"/>
    </cofactor>
</comment>
<dbReference type="SUPFAM" id="SSF52343">
    <property type="entry name" value="Ferredoxin reductase-like, C-terminal NADP-linked domain"/>
    <property type="match status" value="1"/>
</dbReference>
<dbReference type="OrthoDB" id="502624at2"/>
<protein>
    <submittedName>
        <fullName evidence="10">Oxidoreductase</fullName>
    </submittedName>
</protein>
<name>A0A4R8URW1_9MICO</name>
<dbReference type="GO" id="GO:0046872">
    <property type="term" value="F:metal ion binding"/>
    <property type="evidence" value="ECO:0007669"/>
    <property type="project" value="UniProtKB-KW"/>
</dbReference>
<comment type="caution">
    <text evidence="10">The sequence shown here is derived from an EMBL/GenBank/DDBJ whole genome shotgun (WGS) entry which is preliminary data.</text>
</comment>
<accession>A0A4R8URW1</accession>
<dbReference type="Gene3D" id="2.40.30.10">
    <property type="entry name" value="Translation factors"/>
    <property type="match status" value="1"/>
</dbReference>
<dbReference type="EMBL" id="SOEY01000030">
    <property type="protein sequence ID" value="TFB69576.1"/>
    <property type="molecule type" value="Genomic_DNA"/>
</dbReference>
<dbReference type="InterPro" id="IPR017927">
    <property type="entry name" value="FAD-bd_FR_type"/>
</dbReference>
<keyword evidence="4" id="KW-0479">Metal-binding</keyword>
<dbReference type="PROSITE" id="PS51085">
    <property type="entry name" value="2FE2S_FER_2"/>
    <property type="match status" value="1"/>
</dbReference>
<keyword evidence="5" id="KW-0560">Oxidoreductase</keyword>
<evidence type="ECO:0000256" key="4">
    <source>
        <dbReference type="ARBA" id="ARBA00022723"/>
    </source>
</evidence>